<sequence length="202" mass="23155">MQIILVRHGKPDHHATDWCTPSQMKIWVEHYNQADVVPQPDDVPAKLTKLAEDVGQLVSSSQSRCVQSLQYLNRDRPRLSEDIFTEAHQPWFDAPFPRLPVPFWRFALRLAWFCGFSSHTESILESSKRAKLAAARLIELAEAHESVLLMGHGIMNILIAWQLRAQGWKGPYLLFLRGYWHASVYEKAVERIKAMPADVDVA</sequence>
<dbReference type="EMBL" id="JACHXI010000005">
    <property type="protein sequence ID" value="MBB3103081.1"/>
    <property type="molecule type" value="Genomic_DNA"/>
</dbReference>
<reference evidence="1 2" key="1">
    <citation type="submission" date="2020-08" db="EMBL/GenBank/DDBJ databases">
        <title>Genomic Encyclopedia of Type Strains, Phase III (KMG-III): the genomes of soil and plant-associated and newly described type strains.</title>
        <authorList>
            <person name="Whitman W."/>
        </authorList>
    </citation>
    <scope>NUCLEOTIDE SEQUENCE [LARGE SCALE GENOMIC DNA]</scope>
    <source>
        <strain evidence="1 2">CECT 4462</strain>
    </source>
</reference>
<dbReference type="SUPFAM" id="SSF53254">
    <property type="entry name" value="Phosphoglycerate mutase-like"/>
    <property type="match status" value="1"/>
</dbReference>
<comment type="caution">
    <text evidence="1">The sequence shown here is derived from an EMBL/GenBank/DDBJ whole genome shotgun (WGS) entry which is preliminary data.</text>
</comment>
<evidence type="ECO:0000313" key="2">
    <source>
        <dbReference type="Proteomes" id="UP000549250"/>
    </source>
</evidence>
<evidence type="ECO:0000313" key="1">
    <source>
        <dbReference type="EMBL" id="MBB3103081.1"/>
    </source>
</evidence>
<dbReference type="Proteomes" id="UP000549250">
    <property type="component" value="Unassembled WGS sequence"/>
</dbReference>
<dbReference type="InterPro" id="IPR029033">
    <property type="entry name" value="His_PPase_superfam"/>
</dbReference>
<organism evidence="1 2">
    <name type="scientific">Azomonas macrocytogenes</name>
    <name type="common">Azotobacter macrocytogenes</name>
    <dbReference type="NCBI Taxonomy" id="69962"/>
    <lineage>
        <taxon>Bacteria</taxon>
        <taxon>Pseudomonadati</taxon>
        <taxon>Pseudomonadota</taxon>
        <taxon>Gammaproteobacteria</taxon>
        <taxon>Pseudomonadales</taxon>
        <taxon>Pseudomonadaceae</taxon>
        <taxon>Azomonas</taxon>
    </lineage>
</organism>
<proteinExistence type="predicted"/>
<accession>A0A839T0K9</accession>
<name>A0A839T0K9_AZOMA</name>
<gene>
    <name evidence="1" type="ORF">FHR87_001476</name>
</gene>
<keyword evidence="2" id="KW-1185">Reference proteome</keyword>
<dbReference type="AlphaFoldDB" id="A0A839T0K9"/>
<dbReference type="Gene3D" id="3.40.50.1240">
    <property type="entry name" value="Phosphoglycerate mutase-like"/>
    <property type="match status" value="1"/>
</dbReference>
<dbReference type="RefSeq" id="WP_183166043.1">
    <property type="nucleotide sequence ID" value="NZ_JACHXI010000005.1"/>
</dbReference>
<protein>
    <submittedName>
        <fullName evidence="1">Broad specificity phosphatase PhoE</fullName>
    </submittedName>
</protein>